<keyword evidence="6" id="KW-0158">Chromosome</keyword>
<dbReference type="InterPro" id="IPR013251">
    <property type="entry name" value="DASH_Spc19"/>
</dbReference>
<comment type="caution">
    <text evidence="14">The sequence shown here is derived from an EMBL/GenBank/DDBJ whole genome shotgun (WGS) entry which is preliminary data.</text>
</comment>
<keyword evidence="8" id="KW-0995">Kinetochore</keyword>
<accession>A0ABR0BKN6</accession>
<evidence type="ECO:0000256" key="5">
    <source>
        <dbReference type="ARBA" id="ARBA00016329"/>
    </source>
</evidence>
<evidence type="ECO:0000256" key="1">
    <source>
        <dbReference type="ARBA" id="ARBA00004123"/>
    </source>
</evidence>
<feature type="region of interest" description="Disordered" evidence="13">
    <location>
        <begin position="1"/>
        <end position="128"/>
    </location>
</feature>
<keyword evidence="11" id="KW-0137">Centromere</keyword>
<protein>
    <recommendedName>
        <fullName evidence="5">DASH complex subunit SPC19</fullName>
    </recommendedName>
    <alternativeName>
        <fullName evidence="12">Outer kinetochore protein SPC19</fullName>
    </alternativeName>
</protein>
<dbReference type="Pfam" id="PF08287">
    <property type="entry name" value="DASH_Spc19"/>
    <property type="match status" value="1"/>
</dbReference>
<keyword evidence="10" id="KW-0539">Nucleus</keyword>
<feature type="compositionally biased region" description="Basic and acidic residues" evidence="13">
    <location>
        <begin position="79"/>
        <end position="91"/>
    </location>
</feature>
<keyword evidence="9" id="KW-0206">Cytoskeleton</keyword>
<reference evidence="14 15" key="1">
    <citation type="journal article" date="2024" name="Microbiol. Resour. Announc.">
        <title>Genome annotations for the ascomycete fungi Trichoderma harzianum, Trichoderma aggressivum, and Purpureocillium lilacinum.</title>
        <authorList>
            <person name="Beijen E.P.W."/>
            <person name="Ohm R.A."/>
        </authorList>
    </citation>
    <scope>NUCLEOTIDE SEQUENCE [LARGE SCALE GENOMIC DNA]</scope>
    <source>
        <strain evidence="14 15">CBS 150709</strain>
    </source>
</reference>
<name>A0ABR0BKN6_PURLI</name>
<keyword evidence="15" id="KW-1185">Reference proteome</keyword>
<evidence type="ECO:0000256" key="4">
    <source>
        <dbReference type="ARBA" id="ARBA00008952"/>
    </source>
</evidence>
<evidence type="ECO:0000256" key="12">
    <source>
        <dbReference type="ARBA" id="ARBA00032583"/>
    </source>
</evidence>
<gene>
    <name evidence="14" type="ORF">Purlil1_11186</name>
</gene>
<keyword evidence="7" id="KW-0963">Cytoplasm</keyword>
<sequence>MASSCDDADPGGGSLQTRSTGSAADGLGHDGQQQQDSEGGGELPEAAESCLDGLDGDHRSGPPQPQNELGRAGNGNGLGEREAKGGEEERTRMRRRNSVMPGMQSQHSSLDKLGPRVRQARRGGEETAATTREWMRRWSRCILAWGHCASVTNVEEVDGPRSRCRSVYIGRSKVEFDVRLTSVRGIDGVPSHLGLAGRCDWLAVPGGACGAARPRRRPLELELNLEAARAPRPRERTTNTPQTDPTLQQQTTITTSRDDAELNCRAHDTPSLAPRHDDSRYPQGPRGADDPHGHTPGLTIPPQHPTPRTHDPPFPPEAVAADSRYHHSPAATHDPAPATTRHWLPPTMAAAFTSSSSASYADCVSSLRTSLQFLESSVQTLDDGVSDFPRLINVLKSVRHYELIPQPTLAAAEASLRDEIGPYVALLLSRADSQIERQDRRIETLKARAELQQGRLSRPDAPTPAKDRAKGKRLSGEDKLRARAVKQRKEALRYGVERLELEVLQKERELRKRLDG</sequence>
<feature type="compositionally biased region" description="Low complexity" evidence="13">
    <location>
        <begin position="238"/>
        <end position="255"/>
    </location>
</feature>
<evidence type="ECO:0000256" key="10">
    <source>
        <dbReference type="ARBA" id="ARBA00023242"/>
    </source>
</evidence>
<evidence type="ECO:0000313" key="14">
    <source>
        <dbReference type="EMBL" id="KAK4082528.1"/>
    </source>
</evidence>
<proteinExistence type="inferred from homology"/>
<dbReference type="EMBL" id="JAWRVI010000064">
    <property type="protein sequence ID" value="KAK4082528.1"/>
    <property type="molecule type" value="Genomic_DNA"/>
</dbReference>
<dbReference type="PANTHER" id="PTHR28262:SF1">
    <property type="entry name" value="DASH COMPLEX SUBUNIT SPC19"/>
    <property type="match status" value="1"/>
</dbReference>
<evidence type="ECO:0000256" key="13">
    <source>
        <dbReference type="SAM" id="MobiDB-lite"/>
    </source>
</evidence>
<feature type="region of interest" description="Disordered" evidence="13">
    <location>
        <begin position="449"/>
        <end position="480"/>
    </location>
</feature>
<comment type="subcellular location">
    <subcellularLocation>
        <location evidence="3">Chromosome</location>
        <location evidence="3">Centromere</location>
        <location evidence="3">Kinetochore</location>
    </subcellularLocation>
    <subcellularLocation>
        <location evidence="2">Cytoplasm</location>
        <location evidence="2">Cytoskeleton</location>
        <location evidence="2">Spindle</location>
    </subcellularLocation>
    <subcellularLocation>
        <location evidence="1">Nucleus</location>
    </subcellularLocation>
</comment>
<evidence type="ECO:0000256" key="9">
    <source>
        <dbReference type="ARBA" id="ARBA00023212"/>
    </source>
</evidence>
<evidence type="ECO:0000256" key="11">
    <source>
        <dbReference type="ARBA" id="ARBA00023328"/>
    </source>
</evidence>
<evidence type="ECO:0000256" key="3">
    <source>
        <dbReference type="ARBA" id="ARBA00004629"/>
    </source>
</evidence>
<dbReference type="PANTHER" id="PTHR28262">
    <property type="entry name" value="DASH COMPLEX SUBUNIT SPC19"/>
    <property type="match status" value="1"/>
</dbReference>
<feature type="compositionally biased region" description="Low complexity" evidence="13">
    <location>
        <begin position="328"/>
        <end position="340"/>
    </location>
</feature>
<evidence type="ECO:0000256" key="6">
    <source>
        <dbReference type="ARBA" id="ARBA00022454"/>
    </source>
</evidence>
<organism evidence="14 15">
    <name type="scientific">Purpureocillium lilacinum</name>
    <name type="common">Paecilomyces lilacinus</name>
    <dbReference type="NCBI Taxonomy" id="33203"/>
    <lineage>
        <taxon>Eukaryota</taxon>
        <taxon>Fungi</taxon>
        <taxon>Dikarya</taxon>
        <taxon>Ascomycota</taxon>
        <taxon>Pezizomycotina</taxon>
        <taxon>Sordariomycetes</taxon>
        <taxon>Hypocreomycetidae</taxon>
        <taxon>Hypocreales</taxon>
        <taxon>Ophiocordycipitaceae</taxon>
        <taxon>Purpureocillium</taxon>
    </lineage>
</organism>
<feature type="region of interest" description="Disordered" evidence="13">
    <location>
        <begin position="225"/>
        <end position="342"/>
    </location>
</feature>
<feature type="compositionally biased region" description="Basic and acidic residues" evidence="13">
    <location>
        <begin position="256"/>
        <end position="280"/>
    </location>
</feature>
<evidence type="ECO:0000256" key="8">
    <source>
        <dbReference type="ARBA" id="ARBA00022838"/>
    </source>
</evidence>
<evidence type="ECO:0000256" key="7">
    <source>
        <dbReference type="ARBA" id="ARBA00022490"/>
    </source>
</evidence>
<evidence type="ECO:0000256" key="2">
    <source>
        <dbReference type="ARBA" id="ARBA00004186"/>
    </source>
</evidence>
<comment type="similarity">
    <text evidence="4">Belongs to the DASH complex SPC19 family.</text>
</comment>
<evidence type="ECO:0000313" key="15">
    <source>
        <dbReference type="Proteomes" id="UP001287286"/>
    </source>
</evidence>
<dbReference type="Proteomes" id="UP001287286">
    <property type="component" value="Unassembled WGS sequence"/>
</dbReference>